<reference evidence="4 5" key="1">
    <citation type="submission" date="2024-06" db="EMBL/GenBank/DDBJ databases">
        <authorList>
            <person name="Kraege A."/>
            <person name="Thomma B."/>
        </authorList>
    </citation>
    <scope>NUCLEOTIDE SEQUENCE [LARGE SCALE GENOMIC DNA]</scope>
</reference>
<gene>
    <name evidence="4" type="primary">g9591</name>
    <name evidence="4" type="ORF">VP750_LOCUS8644</name>
</gene>
<evidence type="ECO:0000256" key="1">
    <source>
        <dbReference type="ARBA" id="ARBA00022468"/>
    </source>
</evidence>
<dbReference type="Pfam" id="PF12068">
    <property type="entry name" value="PH_RBD"/>
    <property type="match status" value="1"/>
</dbReference>
<accession>A0ABP1GAA6</accession>
<organism evidence="4 5">
    <name type="scientific">Coccomyxa viridis</name>
    <dbReference type="NCBI Taxonomy" id="1274662"/>
    <lineage>
        <taxon>Eukaryota</taxon>
        <taxon>Viridiplantae</taxon>
        <taxon>Chlorophyta</taxon>
        <taxon>core chlorophytes</taxon>
        <taxon>Trebouxiophyceae</taxon>
        <taxon>Trebouxiophyceae incertae sedis</taxon>
        <taxon>Coccomyxaceae</taxon>
        <taxon>Coccomyxa</taxon>
    </lineage>
</organism>
<dbReference type="Proteomes" id="UP001497392">
    <property type="component" value="Unassembled WGS sequence"/>
</dbReference>
<evidence type="ECO:0000259" key="3">
    <source>
        <dbReference type="PROSITE" id="PS50086"/>
    </source>
</evidence>
<dbReference type="PANTHER" id="PTHR22957:SF502">
    <property type="entry name" value="SMALL G PROTEIN SIGNALING MODULATOR 2-RELATED"/>
    <property type="match status" value="1"/>
</dbReference>
<dbReference type="InterPro" id="IPR035969">
    <property type="entry name" value="Rab-GAP_TBC_sf"/>
</dbReference>
<proteinExistence type="predicted"/>
<dbReference type="SUPFAM" id="SSF47923">
    <property type="entry name" value="Ypt/Rab-GAP domain of gyp1p"/>
    <property type="match status" value="2"/>
</dbReference>
<dbReference type="SMART" id="SM00164">
    <property type="entry name" value="TBC"/>
    <property type="match status" value="1"/>
</dbReference>
<dbReference type="Gene3D" id="1.10.8.270">
    <property type="entry name" value="putative rabgap domain of human tbc1 domain family member 14 like domains"/>
    <property type="match status" value="1"/>
</dbReference>
<evidence type="ECO:0000256" key="2">
    <source>
        <dbReference type="SAM" id="MobiDB-lite"/>
    </source>
</evidence>
<keyword evidence="1" id="KW-0343">GTPase activation</keyword>
<dbReference type="PROSITE" id="PS50086">
    <property type="entry name" value="TBC_RABGAP"/>
    <property type="match status" value="1"/>
</dbReference>
<feature type="region of interest" description="Disordered" evidence="2">
    <location>
        <begin position="1"/>
        <end position="47"/>
    </location>
</feature>
<dbReference type="Pfam" id="PF00566">
    <property type="entry name" value="RabGAP-TBC"/>
    <property type="match status" value="1"/>
</dbReference>
<feature type="domain" description="Rab-GAP TBC" evidence="3">
    <location>
        <begin position="351"/>
        <end position="560"/>
    </location>
</feature>
<dbReference type="EMBL" id="CAXHTA020000016">
    <property type="protein sequence ID" value="CAL5226738.1"/>
    <property type="molecule type" value="Genomic_DNA"/>
</dbReference>
<name>A0ABP1GAA6_9CHLO</name>
<sequence length="633" mass="69866">MVPAIRAAPTSHPIPQETSTSPPDAFDGSDCDDAHLSDGDSMMDSSEKEAVYVRDGVAAVVARKDRIMGRLSLIKQNHVIFLAWLPNSAGSMLPDGTFHVSSLMSQLTAPATDRTLYAVHPIPLSEVKAIRKHAPSFGTQHVVLVLSNGLTLPPLYFTSGGVKGLFSALREHTDLIKSAEDPNTYLVNSGGDPMQQSLSGLLLDGLPPSASAAFLAKTGDQDGPGVVSQVWEGVSRMTALAKQAFLESSVALGQPLPENVASPGAEWLSSEAAREAAAASAADSDRLSSGEADTSVGVFELLDKDLLESATSARNAPRPPPLNQEEWLSFLNTEGRIVNEKALRQRVFYSGVAPDIRKEVWKFLLGLYPASSTAAERAEILKQKRLHYGRIKAQWSSITPEQAAKFGKWRERRSRVEKDVRRTDRAQAYYRKKSNVRQLQNVLLSYAMYNFDLGYVQGMSDLAAPLLCIMRDEAEAFWCFACLMEKLEANFHTDCRGIQAQLLGLSSLMSILDPQLTSFLKTKEATNYYFCYRWLLILFKREFSSYEEVMRLWEALWSGHVSPHFHIYMCAGVLGLHRRQIMDDNLDFDGILRYCIQLSGHLDMQQVLRCAEKLCILAGPAGQECLTAAGLKP</sequence>
<comment type="caution">
    <text evidence="4">The sequence shown here is derived from an EMBL/GenBank/DDBJ whole genome shotgun (WGS) entry which is preliminary data.</text>
</comment>
<keyword evidence="5" id="KW-1185">Reference proteome</keyword>
<dbReference type="PANTHER" id="PTHR22957">
    <property type="entry name" value="TBC1 DOMAIN FAMILY MEMBER GTPASE-ACTIVATING PROTEIN"/>
    <property type="match status" value="1"/>
</dbReference>
<dbReference type="InterPro" id="IPR000195">
    <property type="entry name" value="Rab-GAP-TBC_dom"/>
</dbReference>
<dbReference type="Gene3D" id="2.30.29.230">
    <property type="match status" value="1"/>
</dbReference>
<dbReference type="InterPro" id="IPR021935">
    <property type="entry name" value="SGSM1/2_RBD"/>
</dbReference>
<dbReference type="Gene3D" id="1.10.472.80">
    <property type="entry name" value="Ypt/Rab-GAP domain of gyp1p, domain 3"/>
    <property type="match status" value="1"/>
</dbReference>
<evidence type="ECO:0000313" key="4">
    <source>
        <dbReference type="EMBL" id="CAL5226738.1"/>
    </source>
</evidence>
<protein>
    <submittedName>
        <fullName evidence="4">G9591 protein</fullName>
    </submittedName>
</protein>
<evidence type="ECO:0000313" key="5">
    <source>
        <dbReference type="Proteomes" id="UP001497392"/>
    </source>
</evidence>